<sequence>MKRTVFARLMLLFFMIYQIWALILIFRYPLTGINLQKNAAQEWTIASFEAYSIASQLDFRIGDVINEVNGVAPDQHESVRLFKSIDQADTIRASRGNIPVDINLRSISSISAYDIVALLAEISSFLIAGLLAGKVKHSPSSFYLSGIFLNIAAIFMSLTTSVRGDPSGKLLIGTFIMFLPVIFYKFLHEYLIEKGTPGFPYHWGKWYCMLLAVPVLIQMFYILGLTGSVQLYEWVSNMILGVSILGISGDLVLLFYFYRKYKKDNPHIAVLIRIVFCSLFLSVSPIMLLSFLPRFLFGHEWLNSLQMSWFIFLFPLTFVYLLATRRLYDIDLITRRILFTVVIAIIPSLIFTGTARLLFGEAANGERLALAFFIQLIGISFVLYILENLTTRLEPALFPRKYRLQLALKSISRNLGTISTFQEMREIILKDIVDTLEVSGAAIMLLEEGKEELIAVGVAEHGHILRLIQEKKQEDGGYVCFAITRQEEYTAYLAVSPKRSGTMLGHEEMHWLQLILTYLAVSLENVQLIRKLDNKIQTLSSVVPKEEEAGNLQWFRKLMFGLQEKERVRIAMDIHDSTMQDLFFLKRRLETVQDEHMLTAEGTKALGQAARYIDMINAGLRQSCFELHPYLLRDIGLVATLGKLLQMERASSDFRIDFSTTDIPPIEEVDLEVKQHVFRMIQELLNNAKKYSRASVVCISLQLHTGALSVEYADDGVGFEEKRPVVREIGSSGRGIEQMKSRVLSMNGSYGLSTSPGKGVTFWARFPAGSQLNRA</sequence>
<protein>
    <submittedName>
        <fullName evidence="1">Sensor histidine kinase</fullName>
    </submittedName>
</protein>
<keyword evidence="2" id="KW-1185">Reference proteome</keyword>
<organism evidence="1 2">
    <name type="scientific">Paenibacillus mesotrionivorans</name>
    <dbReference type="NCBI Taxonomy" id="3160968"/>
    <lineage>
        <taxon>Bacteria</taxon>
        <taxon>Bacillati</taxon>
        <taxon>Bacillota</taxon>
        <taxon>Bacilli</taxon>
        <taxon>Bacillales</taxon>
        <taxon>Paenibacillaceae</taxon>
        <taxon>Paenibacillus</taxon>
    </lineage>
</organism>
<proteinExistence type="predicted"/>
<dbReference type="Proteomes" id="UP001631969">
    <property type="component" value="Unassembled WGS sequence"/>
</dbReference>
<name>A0ACC7P0R9_9BACL</name>
<reference evidence="1" key="1">
    <citation type="submission" date="2024-12" db="EMBL/GenBank/DDBJ databases">
        <authorList>
            <person name="Wu N."/>
        </authorList>
    </citation>
    <scope>NUCLEOTIDE SEQUENCE</scope>
    <source>
        <strain evidence="1">P15</strain>
    </source>
</reference>
<evidence type="ECO:0000313" key="1">
    <source>
        <dbReference type="EMBL" id="MFM9329536.1"/>
    </source>
</evidence>
<accession>A0ACC7P0R9</accession>
<evidence type="ECO:0000313" key="2">
    <source>
        <dbReference type="Proteomes" id="UP001631969"/>
    </source>
</evidence>
<dbReference type="EMBL" id="JBJURJ010000009">
    <property type="protein sequence ID" value="MFM9329536.1"/>
    <property type="molecule type" value="Genomic_DNA"/>
</dbReference>
<keyword evidence="1" id="KW-0418">Kinase</keyword>
<keyword evidence="1" id="KW-0808">Transferase</keyword>
<comment type="caution">
    <text evidence="1">The sequence shown here is derived from an EMBL/GenBank/DDBJ whole genome shotgun (WGS) entry which is preliminary data.</text>
</comment>
<gene>
    <name evidence="1" type="ORF">ACI1P1_14680</name>
</gene>